<reference evidence="3" key="3">
    <citation type="submission" date="2018-08" db="UniProtKB">
        <authorList>
            <consortium name="EnsemblPlants"/>
        </authorList>
    </citation>
    <scope>IDENTIFICATION</scope>
    <source>
        <strain evidence="3">cv. Bd21</strain>
    </source>
</reference>
<evidence type="ECO:0000313" key="2">
    <source>
        <dbReference type="EMBL" id="PNT62009.1"/>
    </source>
</evidence>
<dbReference type="EnsemblPlants" id="PNT62009">
    <property type="protein sequence ID" value="PNT62009"/>
    <property type="gene ID" value="BRADI_5g23992v3"/>
</dbReference>
<dbReference type="Gramene" id="PNT62009">
    <property type="protein sequence ID" value="PNT62009"/>
    <property type="gene ID" value="BRADI_5g23992v3"/>
</dbReference>
<evidence type="ECO:0000313" key="3">
    <source>
        <dbReference type="EnsemblPlants" id="PNT62009"/>
    </source>
</evidence>
<dbReference type="InParanoid" id="I1J2L1"/>
<evidence type="ECO:0000313" key="4">
    <source>
        <dbReference type="Proteomes" id="UP000008810"/>
    </source>
</evidence>
<evidence type="ECO:0000256" key="1">
    <source>
        <dbReference type="SAM" id="SignalP"/>
    </source>
</evidence>
<proteinExistence type="predicted"/>
<dbReference type="HOGENOM" id="CLU_2362624_0_0_1"/>
<keyword evidence="4" id="KW-1185">Reference proteome</keyword>
<sequence length="96" mass="9482">MEFRGVARATTCTLGVLLTAMLIGGANAGGDANHDVELQSLLTCIVGCATELTGCSTMCVNLPLGEASGCAIGCIDGNTKCLVNCAMPAPPPPAAA</sequence>
<organism evidence="3">
    <name type="scientific">Brachypodium distachyon</name>
    <name type="common">Purple false brome</name>
    <name type="synonym">Trachynia distachya</name>
    <dbReference type="NCBI Taxonomy" id="15368"/>
    <lineage>
        <taxon>Eukaryota</taxon>
        <taxon>Viridiplantae</taxon>
        <taxon>Streptophyta</taxon>
        <taxon>Embryophyta</taxon>
        <taxon>Tracheophyta</taxon>
        <taxon>Spermatophyta</taxon>
        <taxon>Magnoliopsida</taxon>
        <taxon>Liliopsida</taxon>
        <taxon>Poales</taxon>
        <taxon>Poaceae</taxon>
        <taxon>BOP clade</taxon>
        <taxon>Pooideae</taxon>
        <taxon>Stipodae</taxon>
        <taxon>Brachypodieae</taxon>
        <taxon>Brachypodium</taxon>
    </lineage>
</organism>
<keyword evidence="1" id="KW-0732">Signal</keyword>
<feature type="chain" id="PRO_5003645492" evidence="1">
    <location>
        <begin position="29"/>
        <end position="96"/>
    </location>
</feature>
<reference evidence="2" key="2">
    <citation type="submission" date="2017-06" db="EMBL/GenBank/DDBJ databases">
        <title>WGS assembly of Brachypodium distachyon.</title>
        <authorList>
            <consortium name="The International Brachypodium Initiative"/>
            <person name="Lucas S."/>
            <person name="Harmon-Smith M."/>
            <person name="Lail K."/>
            <person name="Tice H."/>
            <person name="Grimwood J."/>
            <person name="Bruce D."/>
            <person name="Barry K."/>
            <person name="Shu S."/>
            <person name="Lindquist E."/>
            <person name="Wang M."/>
            <person name="Pitluck S."/>
            <person name="Vogel J.P."/>
            <person name="Garvin D.F."/>
            <person name="Mockler T.C."/>
            <person name="Schmutz J."/>
            <person name="Rokhsar D."/>
            <person name="Bevan M.W."/>
        </authorList>
    </citation>
    <scope>NUCLEOTIDE SEQUENCE</scope>
    <source>
        <strain evidence="2">Bd21</strain>
    </source>
</reference>
<name>I1J2L1_BRADI</name>
<dbReference type="OrthoDB" id="9008980at2759"/>
<dbReference type="Proteomes" id="UP000008810">
    <property type="component" value="Chromosome 5"/>
</dbReference>
<gene>
    <name evidence="2" type="ORF">BRADI_5g23992v3</name>
</gene>
<feature type="signal peptide" evidence="1">
    <location>
        <begin position="1"/>
        <end position="28"/>
    </location>
</feature>
<dbReference type="AlphaFoldDB" id="I1J2L1"/>
<accession>I1J2L1</accession>
<reference evidence="2 3" key="1">
    <citation type="journal article" date="2010" name="Nature">
        <title>Genome sequencing and analysis of the model grass Brachypodium distachyon.</title>
        <authorList>
            <consortium name="International Brachypodium Initiative"/>
        </authorList>
    </citation>
    <scope>NUCLEOTIDE SEQUENCE [LARGE SCALE GENOMIC DNA]</scope>
    <source>
        <strain evidence="2 3">Bd21</strain>
    </source>
</reference>
<protein>
    <submittedName>
        <fullName evidence="2 3">Uncharacterized protein</fullName>
    </submittedName>
</protein>
<dbReference type="EMBL" id="CM000884">
    <property type="protein sequence ID" value="PNT62009.1"/>
    <property type="molecule type" value="Genomic_DNA"/>
</dbReference>